<accession>A0A7J4GVV4</accession>
<sequence>MKKISSKEKIFMSTTATTKIIKMVGSTNPPSLVALFGGSLGERKTAISDISNDLFSAGLNIINFNARRYLSENDLLQPLIQQIVTELKTQSDTSGASTDLVIRINESAPALNSTHLTSGNRIELIHQFDSALKQLTAITLQKKPLVVVIQGLERAPVGSFMSISEFISDYLNISNFVFVVSAGEEMLENELNSGNSTMSKDDFLEDIFSSVVNLNDTAIQIPKAEPIINNNNPDLFSPPVGLEIQSSSDIMAKRKGRSVTPKNSGKPSSRIFKVRELSGKKASIRKNAPPKKRIIKKSKKKAVKKFKAISNETNLDKFINPIKKGDIFAVKKFWNEVNQLKYEEFTDLVEKIIKEIISGDSRIRATAITALTSISKGVSWEMPPDVMDRALIMTGDGSKVVRDAAAEAIKEMTGAGVEKSTQKTPQSQTKMSKNTSSMELTELDTDSMLGKSSGSIGSMALGSGSGGVKVMGGQNTEISSTPTFEISKEVPSFKEEKTPPKFTAVSNKKPKFKIAKE</sequence>
<dbReference type="Proteomes" id="UP000585802">
    <property type="component" value="Unassembled WGS sequence"/>
</dbReference>
<dbReference type="AlphaFoldDB" id="A0A7J4GVV4"/>
<feature type="compositionally biased region" description="Basic residues" evidence="1">
    <location>
        <begin position="508"/>
        <end position="517"/>
    </location>
</feature>
<feature type="compositionally biased region" description="Polar residues" evidence="1">
    <location>
        <begin position="422"/>
        <end position="436"/>
    </location>
</feature>
<gene>
    <name evidence="3" type="ORF">EYQ70_03895</name>
</gene>
<feature type="region of interest" description="Disordered" evidence="1">
    <location>
        <begin position="413"/>
        <end position="436"/>
    </location>
</feature>
<dbReference type="EMBL" id="DUCX01000065">
    <property type="protein sequence ID" value="HIF37520.1"/>
    <property type="molecule type" value="Genomic_DNA"/>
</dbReference>
<reference evidence="4" key="1">
    <citation type="journal article" date="2019" name="bioRxiv">
        <title>Genome diversification in globally distributed novel marine Proteobacteria is linked to environmental adaptation.</title>
        <authorList>
            <person name="Zhou Z."/>
            <person name="Tran P.Q."/>
            <person name="Kieft K."/>
            <person name="Anantharaman K."/>
        </authorList>
    </citation>
    <scope>NUCLEOTIDE SEQUENCE [LARGE SCALE GENOMIC DNA]</scope>
</reference>
<evidence type="ECO:0000256" key="1">
    <source>
        <dbReference type="SAM" id="MobiDB-lite"/>
    </source>
</evidence>
<dbReference type="SUPFAM" id="SSF48371">
    <property type="entry name" value="ARM repeat"/>
    <property type="match status" value="1"/>
</dbReference>
<dbReference type="InterPro" id="IPR016024">
    <property type="entry name" value="ARM-type_fold"/>
</dbReference>
<name>A0A7J4GVV4_9ARCH</name>
<evidence type="ECO:0000313" key="3">
    <source>
        <dbReference type="EMBL" id="HIF37520.1"/>
    </source>
</evidence>
<feature type="region of interest" description="Disordered" evidence="1">
    <location>
        <begin position="470"/>
        <end position="517"/>
    </location>
</feature>
<feature type="compositionally biased region" description="Polar residues" evidence="1">
    <location>
        <begin position="474"/>
        <end position="484"/>
    </location>
</feature>
<feature type="domain" description="KAP NTPase" evidence="2">
    <location>
        <begin position="61"/>
        <end position="214"/>
    </location>
</feature>
<dbReference type="Pfam" id="PF07693">
    <property type="entry name" value="KAP_NTPase"/>
    <property type="match status" value="1"/>
</dbReference>
<proteinExistence type="predicted"/>
<comment type="caution">
    <text evidence="3">The sequence shown here is derived from an EMBL/GenBank/DDBJ whole genome shotgun (WGS) entry which is preliminary data.</text>
</comment>
<organism evidence="3 4">
    <name type="scientific">Marine Group III euryarchaeote</name>
    <dbReference type="NCBI Taxonomy" id="2173149"/>
    <lineage>
        <taxon>Archaea</taxon>
        <taxon>Methanobacteriati</taxon>
        <taxon>Thermoplasmatota</taxon>
        <taxon>Thermoplasmata</taxon>
        <taxon>Candidatus Thermoprofundales</taxon>
    </lineage>
</organism>
<evidence type="ECO:0000259" key="2">
    <source>
        <dbReference type="Pfam" id="PF07693"/>
    </source>
</evidence>
<feature type="compositionally biased region" description="Basic and acidic residues" evidence="1">
    <location>
        <begin position="486"/>
        <end position="499"/>
    </location>
</feature>
<protein>
    <recommendedName>
        <fullName evidence="2">KAP NTPase domain-containing protein</fullName>
    </recommendedName>
</protein>
<dbReference type="InterPro" id="IPR011646">
    <property type="entry name" value="KAP_P-loop"/>
</dbReference>
<evidence type="ECO:0000313" key="4">
    <source>
        <dbReference type="Proteomes" id="UP000585802"/>
    </source>
</evidence>